<comment type="caution">
    <text evidence="2">The sequence shown here is derived from an EMBL/GenBank/DDBJ whole genome shotgun (WGS) entry which is preliminary data.</text>
</comment>
<keyword evidence="1" id="KW-1133">Transmembrane helix</keyword>
<protein>
    <submittedName>
        <fullName evidence="2">Uncharacterized protein</fullName>
    </submittedName>
</protein>
<proteinExistence type="predicted"/>
<organism evidence="2 3">
    <name type="scientific">Absidia repens</name>
    <dbReference type="NCBI Taxonomy" id="90262"/>
    <lineage>
        <taxon>Eukaryota</taxon>
        <taxon>Fungi</taxon>
        <taxon>Fungi incertae sedis</taxon>
        <taxon>Mucoromycota</taxon>
        <taxon>Mucoromycotina</taxon>
        <taxon>Mucoromycetes</taxon>
        <taxon>Mucorales</taxon>
        <taxon>Cunninghamellaceae</taxon>
        <taxon>Absidia</taxon>
    </lineage>
</organism>
<evidence type="ECO:0000256" key="1">
    <source>
        <dbReference type="SAM" id="Phobius"/>
    </source>
</evidence>
<dbReference type="Proteomes" id="UP000193560">
    <property type="component" value="Unassembled WGS sequence"/>
</dbReference>
<feature type="transmembrane region" description="Helical" evidence="1">
    <location>
        <begin position="35"/>
        <end position="58"/>
    </location>
</feature>
<name>A0A1X2IQH1_9FUNG</name>
<keyword evidence="1" id="KW-0812">Transmembrane</keyword>
<keyword evidence="3" id="KW-1185">Reference proteome</keyword>
<accession>A0A1X2IQH1</accession>
<dbReference type="AlphaFoldDB" id="A0A1X2IQH1"/>
<dbReference type="EMBL" id="MCGE01000007">
    <property type="protein sequence ID" value="ORZ19741.1"/>
    <property type="molecule type" value="Genomic_DNA"/>
</dbReference>
<gene>
    <name evidence="2" type="ORF">BCR42DRAFT_223066</name>
</gene>
<evidence type="ECO:0000313" key="3">
    <source>
        <dbReference type="Proteomes" id="UP000193560"/>
    </source>
</evidence>
<evidence type="ECO:0000313" key="2">
    <source>
        <dbReference type="EMBL" id="ORZ19741.1"/>
    </source>
</evidence>
<keyword evidence="1" id="KW-0472">Membrane</keyword>
<reference evidence="2 3" key="1">
    <citation type="submission" date="2016-07" db="EMBL/GenBank/DDBJ databases">
        <title>Pervasive Adenine N6-methylation of Active Genes in Fungi.</title>
        <authorList>
            <consortium name="DOE Joint Genome Institute"/>
            <person name="Mondo S.J."/>
            <person name="Dannebaum R.O."/>
            <person name="Kuo R.C."/>
            <person name="Labutti K."/>
            <person name="Haridas S."/>
            <person name="Kuo A."/>
            <person name="Salamov A."/>
            <person name="Ahrendt S.R."/>
            <person name="Lipzen A."/>
            <person name="Sullivan W."/>
            <person name="Andreopoulos W.B."/>
            <person name="Clum A."/>
            <person name="Lindquist E."/>
            <person name="Daum C."/>
            <person name="Ramamoorthy G.K."/>
            <person name="Gryganskyi A."/>
            <person name="Culley D."/>
            <person name="Magnuson J.K."/>
            <person name="James T.Y."/>
            <person name="O'Malley M.A."/>
            <person name="Stajich J.E."/>
            <person name="Spatafora J.W."/>
            <person name="Visel A."/>
            <person name="Grigoriev I.V."/>
        </authorList>
    </citation>
    <scope>NUCLEOTIDE SEQUENCE [LARGE SCALE GENOMIC DNA]</scope>
    <source>
        <strain evidence="2 3">NRRL 1336</strain>
    </source>
</reference>
<sequence>MKRSKLVKKEETDLLVALYLLENNCKKVYRCWERIHYLLAYLCMYYGMYVYIHMYVCIWKKTQKWDAMATQQMDILDDFAKIRFIAGTLQRCQNLQSNIMQWKPLVIWSI</sequence>